<dbReference type="Gene3D" id="3.60.15.10">
    <property type="entry name" value="Ribonuclease Z/Hydroxyacylglutathione hydrolase-like"/>
    <property type="match status" value="1"/>
</dbReference>
<dbReference type="PANTHER" id="PTHR42951:SF20">
    <property type="entry name" value="BETA LACTAMASE"/>
    <property type="match status" value="1"/>
</dbReference>
<protein>
    <submittedName>
        <fullName evidence="2">MBL fold metallo-hydrolase</fullName>
    </submittedName>
</protein>
<dbReference type="Pfam" id="PF00753">
    <property type="entry name" value="Lactamase_B"/>
    <property type="match status" value="1"/>
</dbReference>
<keyword evidence="2" id="KW-0378">Hydrolase</keyword>
<dbReference type="AlphaFoldDB" id="A0A7C5SVI7"/>
<name>A0A7C5SVI7_9AQUI</name>
<dbReference type="CDD" id="cd16282">
    <property type="entry name" value="metallo-hydrolase-like_MBL-fold"/>
    <property type="match status" value="1"/>
</dbReference>
<dbReference type="SMART" id="SM00849">
    <property type="entry name" value="Lactamase_B"/>
    <property type="match status" value="1"/>
</dbReference>
<comment type="caution">
    <text evidence="2">The sequence shown here is derived from an EMBL/GenBank/DDBJ whole genome shotgun (WGS) entry which is preliminary data.</text>
</comment>
<dbReference type="InterPro" id="IPR001279">
    <property type="entry name" value="Metallo-B-lactamas"/>
</dbReference>
<dbReference type="EMBL" id="DSAC01000001">
    <property type="protein sequence ID" value="HHO73027.1"/>
    <property type="molecule type" value="Genomic_DNA"/>
</dbReference>
<dbReference type="PANTHER" id="PTHR42951">
    <property type="entry name" value="METALLO-BETA-LACTAMASE DOMAIN-CONTAINING"/>
    <property type="match status" value="1"/>
</dbReference>
<reference evidence="2" key="1">
    <citation type="journal article" date="2020" name="mSystems">
        <title>Genome- and Community-Level Interaction Insights into Carbon Utilization and Element Cycling Functions of Hydrothermarchaeota in Hydrothermal Sediment.</title>
        <authorList>
            <person name="Zhou Z."/>
            <person name="Liu Y."/>
            <person name="Xu W."/>
            <person name="Pan J."/>
            <person name="Luo Z.H."/>
            <person name="Li M."/>
        </authorList>
    </citation>
    <scope>NUCLEOTIDE SEQUENCE [LARGE SCALE GENOMIC DNA]</scope>
    <source>
        <strain evidence="2">SpSt-114</strain>
    </source>
</reference>
<dbReference type="GO" id="GO:0016787">
    <property type="term" value="F:hydrolase activity"/>
    <property type="evidence" value="ECO:0007669"/>
    <property type="project" value="UniProtKB-KW"/>
</dbReference>
<accession>A0A7C5SVI7</accession>
<evidence type="ECO:0000313" key="2">
    <source>
        <dbReference type="EMBL" id="HHO73027.1"/>
    </source>
</evidence>
<evidence type="ECO:0000259" key="1">
    <source>
        <dbReference type="SMART" id="SM00849"/>
    </source>
</evidence>
<proteinExistence type="predicted"/>
<organism evidence="2">
    <name type="scientific">Thermocrinis ruber</name>
    <dbReference type="NCBI Taxonomy" id="75906"/>
    <lineage>
        <taxon>Bacteria</taxon>
        <taxon>Pseudomonadati</taxon>
        <taxon>Aquificota</taxon>
        <taxon>Aquificia</taxon>
        <taxon>Aquificales</taxon>
        <taxon>Aquificaceae</taxon>
        <taxon>Thermocrinis</taxon>
    </lineage>
</organism>
<dbReference type="InterPro" id="IPR036866">
    <property type="entry name" value="RibonucZ/Hydroxyglut_hydro"/>
</dbReference>
<dbReference type="InterPro" id="IPR050855">
    <property type="entry name" value="NDM-1-like"/>
</dbReference>
<feature type="domain" description="Metallo-beta-lactamase" evidence="1">
    <location>
        <begin position="49"/>
        <end position="237"/>
    </location>
</feature>
<gene>
    <name evidence="2" type="ORF">ENN04_00070</name>
</gene>
<dbReference type="SUPFAM" id="SSF56281">
    <property type="entry name" value="Metallo-hydrolase/oxidoreductase"/>
    <property type="match status" value="1"/>
</dbReference>
<sequence length="308" mass="35298">MHKLFKLILLFVVLAFAFAPEMKLKRVSGNIYMVRGVDALPSLENRGFMSNAFAVLTKEGWVVVDALSTPELSKEFVENLYRVKRAPIKYAIITHYHPDHWYGAKTYKELGAKIIAHHVLMEEYKSGQAQMALDGAKQRFKGLFDSVVLVPPDIVVKEDTELKVGEYTFKLIPLKHSAHTNNDLVVYMPKERVLFAGDLVSYKRIIFAGDRNASVGGWIKALRMLKSMDIEVILAGHNEPLKKDAIDDSLNYLTFLRERVKKMKDEGKSVDEIKQALAENPFKDYKMYNEFHNANIFAVYNQLDYEED</sequence>